<evidence type="ECO:0000259" key="3">
    <source>
        <dbReference type="PROSITE" id="PS51194"/>
    </source>
</evidence>
<accession>A0ABQ1SL11</accession>
<evidence type="ECO:0000256" key="1">
    <source>
        <dbReference type="ARBA" id="ARBA00022801"/>
    </source>
</evidence>
<reference evidence="5" key="1">
    <citation type="journal article" date="2019" name="Int. J. Syst. Evol. Microbiol.">
        <title>The Global Catalogue of Microorganisms (GCM) 10K type strain sequencing project: providing services to taxonomists for standard genome sequencing and annotation.</title>
        <authorList>
            <consortium name="The Broad Institute Genomics Platform"/>
            <consortium name="The Broad Institute Genome Sequencing Center for Infectious Disease"/>
            <person name="Wu L."/>
            <person name="Ma J."/>
        </authorList>
    </citation>
    <scope>NUCLEOTIDE SEQUENCE [LARGE SCALE GENOMIC DNA]</scope>
    <source>
        <strain evidence="5">CGMCC 1.12931</strain>
    </source>
</reference>
<keyword evidence="1" id="KW-0378">Hydrolase</keyword>
<dbReference type="SMART" id="SM00490">
    <property type="entry name" value="HELICc"/>
    <property type="match status" value="1"/>
</dbReference>
<dbReference type="PROSITE" id="PS51192">
    <property type="entry name" value="HELICASE_ATP_BIND_1"/>
    <property type="match status" value="1"/>
</dbReference>
<dbReference type="Gene3D" id="3.40.50.300">
    <property type="entry name" value="P-loop containing nucleotide triphosphate hydrolases"/>
    <property type="match status" value="2"/>
</dbReference>
<dbReference type="InterPro" id="IPR001650">
    <property type="entry name" value="Helicase_C-like"/>
</dbReference>
<dbReference type="SUPFAM" id="SSF52540">
    <property type="entry name" value="P-loop containing nucleoside triphosphate hydrolases"/>
    <property type="match status" value="2"/>
</dbReference>
<dbReference type="InterPro" id="IPR025202">
    <property type="entry name" value="PLD-like_dom"/>
</dbReference>
<keyword evidence="4" id="KW-0547">Nucleotide-binding</keyword>
<dbReference type="CDD" id="cd18793">
    <property type="entry name" value="SF2_C_SNF"/>
    <property type="match status" value="1"/>
</dbReference>
<dbReference type="Gene3D" id="3.30.870.10">
    <property type="entry name" value="Endonuclease Chain A"/>
    <property type="match status" value="1"/>
</dbReference>
<dbReference type="InterPro" id="IPR027417">
    <property type="entry name" value="P-loop_NTPase"/>
</dbReference>
<sequence>MSTKFFTNQDKNTLFNKFKGVFDNNKDIEYFDALVGYFRASGYFKIRPLLNDVPNIRILVGINVDQILAKYQSKGLLFQGDANQTLKEFLAETKKDIQQSQYSADIENGILQFIEDICTKKIEVKAHPSKKLHAKIYIFKPENWSEHKTGSVITGSSNLTDAGLGSGNEADFNYEFNVKLQDYEDVKFASEEFERLWMEGISILPVEIQRIKKETYLNDEFTPFEIYMKFLIEYFGKSVEFDPNSITDLPDGFKRLSYQVDAVNQGFQLLQDHNGFFLSDVVGLGKTVVGTLIAKKFFYANDFPSHISNILVIVPPALKPNWVETLDKFGLQNYKIITNGSLHKLTNAKKYDLIIVDEAHKFRNDSAEAYNELQKICKTSTNRRLTNGGYARKKVMLISATPLNNRPADIANQIYLFQDSKDSTLEVSNLQHFFRKRIDVYDKLKKETDIKLVQEKVKEIYADIREKVIKPLTIRRTRTDLKVHDMYAEDLKQQDIVFPDIEKPRKIFYKLDEQLDELYDQTMHLLSHKTEGIQYYRYQAIKYLKQPKRSKYKNADVASSALKKLMRTLLVKRIDSSFYAFKKSLQRFTDATEVMLKMFENERIYIAPNINVNELLMDDREDELIEKISNLKLTDPSITICEPDDFEDEYLEGLKADFAILKSLNQQWQKVEQDPKFDEFLYRLQKELFDKKINHSKKLVVFSEAKDTTDYIKAKLDEAGIKDVLEVTSKNRDKVEGIVKENFDANIPRNEYKSKYNIIIATEVLAEGINLHRSNVIVNYDTPWNSTRLMQRIGRVNRIGSVASHIYIYNFYPTLKVNDDIELEKRAIMKLQAFHSALGEDSEIYSPDEETQTFGLFDQDVDEQKDEKLAFLMELRKFKAESPEEFRRIKNMPIRARVGRNRKILSHTSICFMRNHRRDAFYWVKPDLKIEELSFVETAHEFKTDPPEKAINLPEFHHEHVQLAHKDFEEQIMKDITAAQVVDTTQGPNEKRALAYLDKFMVIPFVTDAEKEKIKAAKTAIKMGKFQKLQREVNKLKRDTNKVKLKPVELVDALLRIIDNYPLASLMQENNPAISVKSFDHYKPEIIISQSFDYKK</sequence>
<dbReference type="InterPro" id="IPR014001">
    <property type="entry name" value="Helicase_ATP-bd"/>
</dbReference>
<protein>
    <submittedName>
        <fullName evidence="4">ATP-dependent helicase</fullName>
    </submittedName>
</protein>
<dbReference type="PROSITE" id="PS51194">
    <property type="entry name" value="HELICASE_CTER"/>
    <property type="match status" value="1"/>
</dbReference>
<dbReference type="Pfam" id="PF13091">
    <property type="entry name" value="PLDc_2"/>
    <property type="match status" value="1"/>
</dbReference>
<gene>
    <name evidence="4" type="ORF">GCM10010832_25640</name>
</gene>
<dbReference type="RefSeq" id="WP_188459554.1">
    <property type="nucleotide sequence ID" value="NZ_BMGM01000013.1"/>
</dbReference>
<dbReference type="SMART" id="SM00487">
    <property type="entry name" value="DEXDc"/>
    <property type="match status" value="1"/>
</dbReference>
<comment type="caution">
    <text evidence="4">The sequence shown here is derived from an EMBL/GenBank/DDBJ whole genome shotgun (WGS) entry which is preliminary data.</text>
</comment>
<feature type="domain" description="Helicase C-terminal" evidence="3">
    <location>
        <begin position="676"/>
        <end position="852"/>
    </location>
</feature>
<organism evidence="4 5">
    <name type="scientific">Psychroflexus planctonicus</name>
    <dbReference type="NCBI Taxonomy" id="1526575"/>
    <lineage>
        <taxon>Bacteria</taxon>
        <taxon>Pseudomonadati</taxon>
        <taxon>Bacteroidota</taxon>
        <taxon>Flavobacteriia</taxon>
        <taxon>Flavobacteriales</taxon>
        <taxon>Flavobacteriaceae</taxon>
        <taxon>Psychroflexus</taxon>
    </lineage>
</organism>
<proteinExistence type="predicted"/>
<keyword evidence="5" id="KW-1185">Reference proteome</keyword>
<feature type="domain" description="Helicase ATP-binding" evidence="2">
    <location>
        <begin position="267"/>
        <end position="420"/>
    </location>
</feature>
<dbReference type="PANTHER" id="PTHR45766:SF6">
    <property type="entry name" value="SWI_SNF-RELATED MATRIX-ASSOCIATED ACTIN-DEPENDENT REGULATOR OF CHROMATIN SUBFAMILY A-LIKE PROTEIN 1"/>
    <property type="match status" value="1"/>
</dbReference>
<dbReference type="EMBL" id="BMGM01000013">
    <property type="protein sequence ID" value="GGE44494.1"/>
    <property type="molecule type" value="Genomic_DNA"/>
</dbReference>
<dbReference type="Pfam" id="PF00271">
    <property type="entry name" value="Helicase_C"/>
    <property type="match status" value="1"/>
</dbReference>
<evidence type="ECO:0000313" key="4">
    <source>
        <dbReference type="EMBL" id="GGE44494.1"/>
    </source>
</evidence>
<dbReference type="InterPro" id="IPR049730">
    <property type="entry name" value="SNF2/RAD54-like_C"/>
</dbReference>
<dbReference type="GO" id="GO:0004386">
    <property type="term" value="F:helicase activity"/>
    <property type="evidence" value="ECO:0007669"/>
    <property type="project" value="UniProtKB-KW"/>
</dbReference>
<keyword evidence="4" id="KW-0067">ATP-binding</keyword>
<evidence type="ECO:0000313" key="5">
    <source>
        <dbReference type="Proteomes" id="UP000599179"/>
    </source>
</evidence>
<evidence type="ECO:0000259" key="2">
    <source>
        <dbReference type="PROSITE" id="PS51192"/>
    </source>
</evidence>
<dbReference type="CDD" id="cd09178">
    <property type="entry name" value="PLDc_N_Snf2_like"/>
    <property type="match status" value="1"/>
</dbReference>
<dbReference type="PANTHER" id="PTHR45766">
    <property type="entry name" value="DNA ANNEALING HELICASE AND ENDONUCLEASE ZRANB3 FAMILY MEMBER"/>
    <property type="match status" value="1"/>
</dbReference>
<name>A0ABQ1SL11_9FLAO</name>
<keyword evidence="4" id="KW-0347">Helicase</keyword>
<dbReference type="Proteomes" id="UP000599179">
    <property type="component" value="Unassembled WGS sequence"/>
</dbReference>